<feature type="domain" description="PAC" evidence="7">
    <location>
        <begin position="240"/>
        <end position="292"/>
    </location>
</feature>
<dbReference type="InterPro" id="IPR011712">
    <property type="entry name" value="Sig_transdc_His_kin_sub3_dim/P"/>
</dbReference>
<feature type="domain" description="PAS" evidence="6">
    <location>
        <begin position="48"/>
        <end position="84"/>
    </location>
</feature>
<dbReference type="SUPFAM" id="SSF55785">
    <property type="entry name" value="PYP-like sensor domain (PAS domain)"/>
    <property type="match status" value="4"/>
</dbReference>
<evidence type="ECO:0000256" key="1">
    <source>
        <dbReference type="ARBA" id="ARBA00022679"/>
    </source>
</evidence>
<evidence type="ECO:0000259" key="5">
    <source>
        <dbReference type="PROSITE" id="PS50109"/>
    </source>
</evidence>
<dbReference type="CDD" id="cd16917">
    <property type="entry name" value="HATPase_UhpB-NarQ-NarX-like"/>
    <property type="match status" value="1"/>
</dbReference>
<feature type="domain" description="PAS" evidence="6">
    <location>
        <begin position="293"/>
        <end position="363"/>
    </location>
</feature>
<dbReference type="InterPro" id="IPR003594">
    <property type="entry name" value="HATPase_dom"/>
</dbReference>
<dbReference type="PANTHER" id="PTHR24421">
    <property type="entry name" value="NITRATE/NITRITE SENSOR PROTEIN NARX-RELATED"/>
    <property type="match status" value="1"/>
</dbReference>
<name>A0A1G7RYM1_9BURK</name>
<evidence type="ECO:0000259" key="7">
    <source>
        <dbReference type="PROSITE" id="PS50113"/>
    </source>
</evidence>
<evidence type="ECO:0000313" key="9">
    <source>
        <dbReference type="Proteomes" id="UP000199706"/>
    </source>
</evidence>
<dbReference type="EMBL" id="FNCJ01000002">
    <property type="protein sequence ID" value="SDG15865.1"/>
    <property type="molecule type" value="Genomic_DNA"/>
</dbReference>
<dbReference type="NCBIfam" id="TIGR00229">
    <property type="entry name" value="sensory_box"/>
    <property type="match status" value="4"/>
</dbReference>
<dbReference type="PANTHER" id="PTHR24421:SF59">
    <property type="entry name" value="OXYGEN SENSOR HISTIDINE KINASE NREB"/>
    <property type="match status" value="1"/>
</dbReference>
<keyword evidence="3" id="KW-0902">Two-component regulatory system</keyword>
<proteinExistence type="predicted"/>
<dbReference type="CDD" id="cd00130">
    <property type="entry name" value="PAS"/>
    <property type="match status" value="3"/>
</dbReference>
<dbReference type="InterPro" id="IPR000014">
    <property type="entry name" value="PAS"/>
</dbReference>
<sequence length="773" mass="86833">MNESASNSVTDAVLTELTKQNAALREDVANLRRQLVEQEQGLHLRNLVLDRVRESAYLSDEDGRLVYVNEESCRSLGYSAAELLQLQITDIDPDWTTEREPHPLDERSETAILLFEARHRRKDGSLIPVEVSTSHVEFSGKDYCLSLVRDIGAESRSEALLTEQMELEEKFRRLAENTLHIICRYDRQCRLVYANSGLSAALRKHLQDLIGKKPTEHTSDPQYVQYQASIAAVIDSGIECDFDMIVSEGDSEPRHHHIRIVPERGLNGEIVGALALGLDITERREAEQRLHASEQAFRAVVEHSPDYIARYDLSYRRVYANPALLKLMGRRASEVLGTMPTELSSFVDTQQYMDQLQRVAETGSEVTGEVLLHDVSGRVRWGHMRIVPEFAPDGKVTSMLAISRDIDELKRSEQLFRTLTENFPDPIIRYDRNCLRTYVNPEFERVSGVTAAKLLGKAAGRIAGATPEVARRFRAKLKKIMASGVEAKFELAWTNDGKAQCWYVHAVPEADAHGTVQSALTVWRDISERKEAEQRLRESYELLRELASQRETAREEERKRIARELHDELGQQLTALRMGTSTLRIRFGHDNPELAAHVQKILTLADKTMQVVRDVVTSLRPAVLDAGIVAALEWLAAEFSRNGKRTCWLRVPEEHVAIAEDRAIALFRIVQEALTNVARHAQAKQVFITLEQKGFDCQLEVRDDGNGFDPLTIGKQSFGLVGMKERVLMLGGEIIISSTPGNGTSIRVRVPLVGGIGPREAGHDSSRDAFAAG</sequence>
<feature type="coiled-coil region" evidence="4">
    <location>
        <begin position="14"/>
        <end position="41"/>
    </location>
</feature>
<dbReference type="PROSITE" id="PS50109">
    <property type="entry name" value="HIS_KIN"/>
    <property type="match status" value="1"/>
</dbReference>
<dbReference type="SMART" id="SM00387">
    <property type="entry name" value="HATPase_c"/>
    <property type="match status" value="1"/>
</dbReference>
<dbReference type="Gene3D" id="3.30.450.20">
    <property type="entry name" value="PAS domain"/>
    <property type="match status" value="4"/>
</dbReference>
<dbReference type="RefSeq" id="WP_090682378.1">
    <property type="nucleotide sequence ID" value="NZ_CADERL010000002.1"/>
</dbReference>
<evidence type="ECO:0000259" key="6">
    <source>
        <dbReference type="PROSITE" id="PS50112"/>
    </source>
</evidence>
<dbReference type="GO" id="GO:0000155">
    <property type="term" value="F:phosphorelay sensor kinase activity"/>
    <property type="evidence" value="ECO:0007669"/>
    <property type="project" value="InterPro"/>
</dbReference>
<gene>
    <name evidence="8" type="ORF">SAMN05216466_102315</name>
</gene>
<evidence type="ECO:0000313" key="8">
    <source>
        <dbReference type="EMBL" id="SDG15865.1"/>
    </source>
</evidence>
<dbReference type="Gene3D" id="1.20.5.1930">
    <property type="match status" value="1"/>
</dbReference>
<reference evidence="8 9" key="1">
    <citation type="submission" date="2016-10" db="EMBL/GenBank/DDBJ databases">
        <authorList>
            <person name="de Groot N.N."/>
        </authorList>
    </citation>
    <scope>NUCLEOTIDE SEQUENCE [LARGE SCALE GENOMIC DNA]</scope>
    <source>
        <strain evidence="8 9">LMG 2247</strain>
    </source>
</reference>
<dbReference type="OrthoDB" id="8752517at2"/>
<dbReference type="InterPro" id="IPR005467">
    <property type="entry name" value="His_kinase_dom"/>
</dbReference>
<keyword evidence="1" id="KW-0808">Transferase</keyword>
<dbReference type="InterPro" id="IPR035965">
    <property type="entry name" value="PAS-like_dom_sf"/>
</dbReference>
<dbReference type="PROSITE" id="PS50113">
    <property type="entry name" value="PAC"/>
    <property type="match status" value="3"/>
</dbReference>
<dbReference type="Pfam" id="PF07730">
    <property type="entry name" value="HisKA_3"/>
    <property type="match status" value="1"/>
</dbReference>
<dbReference type="SMART" id="SM00091">
    <property type="entry name" value="PAS"/>
    <property type="match status" value="4"/>
</dbReference>
<feature type="domain" description="PAS" evidence="6">
    <location>
        <begin position="412"/>
        <end position="484"/>
    </location>
</feature>
<dbReference type="PROSITE" id="PS50112">
    <property type="entry name" value="PAS"/>
    <property type="match status" value="3"/>
</dbReference>
<dbReference type="Pfam" id="PF08448">
    <property type="entry name" value="PAS_4"/>
    <property type="match status" value="3"/>
</dbReference>
<dbReference type="GO" id="GO:0046983">
    <property type="term" value="F:protein dimerization activity"/>
    <property type="evidence" value="ECO:0007669"/>
    <property type="project" value="InterPro"/>
</dbReference>
<feature type="domain" description="Histidine kinase" evidence="5">
    <location>
        <begin position="564"/>
        <end position="754"/>
    </location>
</feature>
<organism evidence="8 9">
    <name type="scientific">Paraburkholderia phenazinium</name>
    <dbReference type="NCBI Taxonomy" id="60549"/>
    <lineage>
        <taxon>Bacteria</taxon>
        <taxon>Pseudomonadati</taxon>
        <taxon>Pseudomonadota</taxon>
        <taxon>Betaproteobacteria</taxon>
        <taxon>Burkholderiales</taxon>
        <taxon>Burkholderiaceae</taxon>
        <taxon>Paraburkholderia</taxon>
    </lineage>
</organism>
<dbReference type="GO" id="GO:0016020">
    <property type="term" value="C:membrane"/>
    <property type="evidence" value="ECO:0007669"/>
    <property type="project" value="InterPro"/>
</dbReference>
<feature type="coiled-coil region" evidence="4">
    <location>
        <begin position="529"/>
        <end position="556"/>
    </location>
</feature>
<feature type="domain" description="PAC" evidence="7">
    <location>
        <begin position="483"/>
        <end position="538"/>
    </location>
</feature>
<dbReference type="InterPro" id="IPR050482">
    <property type="entry name" value="Sensor_HK_TwoCompSys"/>
</dbReference>
<feature type="domain" description="PAC" evidence="7">
    <location>
        <begin position="366"/>
        <end position="418"/>
    </location>
</feature>
<dbReference type="Pfam" id="PF13426">
    <property type="entry name" value="PAS_9"/>
    <property type="match status" value="1"/>
</dbReference>
<dbReference type="SUPFAM" id="SSF55874">
    <property type="entry name" value="ATPase domain of HSP90 chaperone/DNA topoisomerase II/histidine kinase"/>
    <property type="match status" value="1"/>
</dbReference>
<evidence type="ECO:0000256" key="4">
    <source>
        <dbReference type="SAM" id="Coils"/>
    </source>
</evidence>
<dbReference type="AlphaFoldDB" id="A0A1G7RYM1"/>
<accession>A0A1G7RYM1</accession>
<dbReference type="Gene3D" id="3.30.565.10">
    <property type="entry name" value="Histidine kinase-like ATPase, C-terminal domain"/>
    <property type="match status" value="1"/>
</dbReference>
<dbReference type="InterPro" id="IPR001610">
    <property type="entry name" value="PAC"/>
</dbReference>
<dbReference type="InterPro" id="IPR000700">
    <property type="entry name" value="PAS-assoc_C"/>
</dbReference>
<dbReference type="SMART" id="SM00086">
    <property type="entry name" value="PAC"/>
    <property type="match status" value="3"/>
</dbReference>
<evidence type="ECO:0000256" key="2">
    <source>
        <dbReference type="ARBA" id="ARBA00022777"/>
    </source>
</evidence>
<dbReference type="Pfam" id="PF02518">
    <property type="entry name" value="HATPase_c"/>
    <property type="match status" value="1"/>
</dbReference>
<dbReference type="InterPro" id="IPR036890">
    <property type="entry name" value="HATPase_C_sf"/>
</dbReference>
<evidence type="ECO:0000256" key="3">
    <source>
        <dbReference type="ARBA" id="ARBA00023012"/>
    </source>
</evidence>
<dbReference type="Proteomes" id="UP000199706">
    <property type="component" value="Unassembled WGS sequence"/>
</dbReference>
<protein>
    <submittedName>
        <fullName evidence="8">PAS domain S-box-containing protein</fullName>
    </submittedName>
</protein>
<keyword evidence="4" id="KW-0175">Coiled coil</keyword>
<keyword evidence="2" id="KW-0418">Kinase</keyword>
<dbReference type="InterPro" id="IPR013656">
    <property type="entry name" value="PAS_4"/>
</dbReference>